<gene>
    <name evidence="5" type="ORF">CEJ86_30375</name>
</gene>
<evidence type="ECO:0000256" key="1">
    <source>
        <dbReference type="ARBA" id="ARBA00023015"/>
    </source>
</evidence>
<evidence type="ECO:0000256" key="3">
    <source>
        <dbReference type="ARBA" id="ARBA00023163"/>
    </source>
</evidence>
<dbReference type="Proteomes" id="UP000231987">
    <property type="component" value="Unassembled WGS sequence"/>
</dbReference>
<dbReference type="InterPro" id="IPR035418">
    <property type="entry name" value="AraC-bd_2"/>
</dbReference>
<comment type="caution">
    <text evidence="5">The sequence shown here is derived from an EMBL/GenBank/DDBJ whole genome shotgun (WGS) entry which is preliminary data.</text>
</comment>
<accession>A0A2J0YU37</accession>
<dbReference type="AlphaFoldDB" id="A0A2J0YU37"/>
<evidence type="ECO:0000313" key="5">
    <source>
        <dbReference type="EMBL" id="PJR09920.1"/>
    </source>
</evidence>
<reference evidence="5 6" key="1">
    <citation type="submission" date="2017-06" db="EMBL/GenBank/DDBJ databases">
        <title>Ensifer strains isolated from leguminous trees and herbs display diverse denitrification phenotypes with some acting as strong N2O sinks.</title>
        <authorList>
            <person name="Woliy K."/>
            <person name="Mania D."/>
            <person name="Bakken L.R."/>
            <person name="Frostegard A."/>
        </authorList>
    </citation>
    <scope>NUCLEOTIDE SEQUENCE [LARGE SCALE GENOMIC DNA]</scope>
    <source>
        <strain evidence="5 6">AC50a</strain>
    </source>
</reference>
<keyword evidence="1" id="KW-0805">Transcription regulation</keyword>
<keyword evidence="3" id="KW-0804">Transcription</keyword>
<dbReference type="PROSITE" id="PS00041">
    <property type="entry name" value="HTH_ARAC_FAMILY_1"/>
    <property type="match status" value="1"/>
</dbReference>
<dbReference type="InterPro" id="IPR018060">
    <property type="entry name" value="HTH_AraC"/>
</dbReference>
<dbReference type="SMART" id="SM00342">
    <property type="entry name" value="HTH_ARAC"/>
    <property type="match status" value="1"/>
</dbReference>
<evidence type="ECO:0000256" key="2">
    <source>
        <dbReference type="ARBA" id="ARBA00023125"/>
    </source>
</evidence>
<dbReference type="SUPFAM" id="SSF46689">
    <property type="entry name" value="Homeodomain-like"/>
    <property type="match status" value="2"/>
</dbReference>
<organism evidence="5 6">
    <name type="scientific">Rhizobium meliloti</name>
    <name type="common">Ensifer meliloti</name>
    <name type="synonym">Sinorhizobium meliloti</name>
    <dbReference type="NCBI Taxonomy" id="382"/>
    <lineage>
        <taxon>Bacteria</taxon>
        <taxon>Pseudomonadati</taxon>
        <taxon>Pseudomonadota</taxon>
        <taxon>Alphaproteobacteria</taxon>
        <taxon>Hyphomicrobiales</taxon>
        <taxon>Rhizobiaceae</taxon>
        <taxon>Sinorhizobium/Ensifer group</taxon>
        <taxon>Sinorhizobium</taxon>
    </lineage>
</organism>
<dbReference type="GO" id="GO:0043565">
    <property type="term" value="F:sequence-specific DNA binding"/>
    <property type="evidence" value="ECO:0007669"/>
    <property type="project" value="InterPro"/>
</dbReference>
<dbReference type="Gene3D" id="1.10.10.60">
    <property type="entry name" value="Homeodomain-like"/>
    <property type="match status" value="1"/>
</dbReference>
<dbReference type="InterPro" id="IPR009057">
    <property type="entry name" value="Homeodomain-like_sf"/>
</dbReference>
<dbReference type="GO" id="GO:0003700">
    <property type="term" value="F:DNA-binding transcription factor activity"/>
    <property type="evidence" value="ECO:0007669"/>
    <property type="project" value="InterPro"/>
</dbReference>
<feature type="domain" description="HTH araC/xylS-type" evidence="4">
    <location>
        <begin position="284"/>
        <end position="385"/>
    </location>
</feature>
<name>A0A2J0YU37_RHIML</name>
<dbReference type="PROSITE" id="PS01124">
    <property type="entry name" value="HTH_ARAC_FAMILY_2"/>
    <property type="match status" value="1"/>
</dbReference>
<proteinExistence type="predicted"/>
<dbReference type="PANTHER" id="PTHR46796">
    <property type="entry name" value="HTH-TYPE TRANSCRIPTIONAL ACTIVATOR RHAS-RELATED"/>
    <property type="match status" value="1"/>
</dbReference>
<sequence>MLAWFRVLTVHLLCCGINRGEGGRFTRSKGDDEFREVPVSLAIAGSNCLAGTAALSNVCAQGLPLLRNTRRGGWQTAQEHLRTLTNGRCRFFADSKDENSFYSGASLRLDHTSLQYFHYDWPQECRTRTERSAQQDLALYIPLAGSFSAQQRMRTVEVQTGDILIVGSAGEIQRTWQGRSELINVVLPLESLNRLLVMEYGLDTDQEIQFQPLTLMKAEQAPTLIKFVESIVRDAATGAPIFSDPLVAAPAQSTLLHILLRSLPHNHSDHVNGDRSAVAPYYVRRAESHLIGHLADDVTIEDLARVAGVSPRTIYYGFKQYRHMTPMKVLKRMRLNKARSDLLGSSMGPRTVSEIASRYGYCNASQFSRDYKSLFGESPQLTLRRAGTC</sequence>
<dbReference type="Pfam" id="PF14525">
    <property type="entry name" value="AraC_binding_2"/>
    <property type="match status" value="1"/>
</dbReference>
<protein>
    <recommendedName>
        <fullName evidence="4">HTH araC/xylS-type domain-containing protein</fullName>
    </recommendedName>
</protein>
<dbReference type="EMBL" id="NJGD01000026">
    <property type="protein sequence ID" value="PJR09920.1"/>
    <property type="molecule type" value="Genomic_DNA"/>
</dbReference>
<dbReference type="Pfam" id="PF12833">
    <property type="entry name" value="HTH_18"/>
    <property type="match status" value="1"/>
</dbReference>
<dbReference type="InterPro" id="IPR050204">
    <property type="entry name" value="AraC_XylS_family_regulators"/>
</dbReference>
<evidence type="ECO:0000313" key="6">
    <source>
        <dbReference type="Proteomes" id="UP000231987"/>
    </source>
</evidence>
<keyword evidence="2" id="KW-0238">DNA-binding</keyword>
<dbReference type="InterPro" id="IPR018062">
    <property type="entry name" value="HTH_AraC-typ_CS"/>
</dbReference>
<evidence type="ECO:0000259" key="4">
    <source>
        <dbReference type="PROSITE" id="PS01124"/>
    </source>
</evidence>